<dbReference type="Proteomes" id="UP000233556">
    <property type="component" value="Unassembled WGS sequence"/>
</dbReference>
<evidence type="ECO:0000313" key="2">
    <source>
        <dbReference type="Proteomes" id="UP000233556"/>
    </source>
</evidence>
<proteinExistence type="predicted"/>
<dbReference type="AlphaFoldDB" id="A0A2I0UTC5"/>
<evidence type="ECO:0008006" key="3">
    <source>
        <dbReference type="Google" id="ProtNLM"/>
    </source>
</evidence>
<sequence>MDLVPMWAQRVGKSTFPTLEDGNMPDWEPGTERQMNGKKVIWNNQHGFTKGRSHLNNLIAFYNMVTGLVNKGRTVDGVYLYFSEVFDTVSCNITIDKLSKYRLDKWTVKWIEKWLNNQAQCCSTASLAA</sequence>
<name>A0A2I0UTC5_LIMLA</name>
<evidence type="ECO:0000313" key="1">
    <source>
        <dbReference type="EMBL" id="PKU49305.1"/>
    </source>
</evidence>
<accession>A0A2I0UTC5</accession>
<organism evidence="1 2">
    <name type="scientific">Limosa lapponica baueri</name>
    <dbReference type="NCBI Taxonomy" id="1758121"/>
    <lineage>
        <taxon>Eukaryota</taxon>
        <taxon>Metazoa</taxon>
        <taxon>Chordata</taxon>
        <taxon>Craniata</taxon>
        <taxon>Vertebrata</taxon>
        <taxon>Euteleostomi</taxon>
        <taxon>Archelosauria</taxon>
        <taxon>Archosauria</taxon>
        <taxon>Dinosauria</taxon>
        <taxon>Saurischia</taxon>
        <taxon>Theropoda</taxon>
        <taxon>Coelurosauria</taxon>
        <taxon>Aves</taxon>
        <taxon>Neognathae</taxon>
        <taxon>Neoaves</taxon>
        <taxon>Charadriiformes</taxon>
        <taxon>Scolopacidae</taxon>
        <taxon>Limosa</taxon>
    </lineage>
</organism>
<reference evidence="2" key="1">
    <citation type="submission" date="2017-11" db="EMBL/GenBank/DDBJ databases">
        <authorList>
            <person name="Lima N.C."/>
            <person name="Parody-Merino A.M."/>
            <person name="Battley P.F."/>
            <person name="Fidler A.E."/>
            <person name="Prosdocimi F."/>
        </authorList>
    </citation>
    <scope>NUCLEOTIDE SEQUENCE [LARGE SCALE GENOMIC DNA]</scope>
</reference>
<reference evidence="2" key="2">
    <citation type="submission" date="2017-12" db="EMBL/GenBank/DDBJ databases">
        <title>Genome sequence of the Bar-tailed Godwit (Limosa lapponica baueri).</title>
        <authorList>
            <person name="Lima N.C.B."/>
            <person name="Parody-Merino A.M."/>
            <person name="Battley P.F."/>
            <person name="Fidler A.E."/>
            <person name="Prosdocimi F."/>
        </authorList>
    </citation>
    <scope>NUCLEOTIDE SEQUENCE [LARGE SCALE GENOMIC DNA]</scope>
</reference>
<dbReference type="PANTHER" id="PTHR33332">
    <property type="entry name" value="REVERSE TRANSCRIPTASE DOMAIN-CONTAINING PROTEIN"/>
    <property type="match status" value="1"/>
</dbReference>
<protein>
    <recommendedName>
        <fullName evidence="3">Rna-directed dna polymerase from mobile element jockey-like</fullName>
    </recommendedName>
</protein>
<dbReference type="EMBL" id="KZ505639">
    <property type="protein sequence ID" value="PKU49305.1"/>
    <property type="molecule type" value="Genomic_DNA"/>
</dbReference>
<keyword evidence="2" id="KW-1185">Reference proteome</keyword>
<gene>
    <name evidence="1" type="ORF">llap_344</name>
</gene>
<dbReference type="OrthoDB" id="1934719at2759"/>